<proteinExistence type="inferred from homology"/>
<keyword evidence="7" id="KW-1185">Reference proteome</keyword>
<comment type="function">
    <text evidence="2">Involved in the biogenesis of the 60S ribosomal subunit in the nucleus.</text>
</comment>
<name>A0A3Q3W5B9_MOLML</name>
<accession>A0A3Q3W5B9</accession>
<feature type="region of interest" description="Disordered" evidence="5">
    <location>
        <begin position="162"/>
        <end position="200"/>
    </location>
</feature>
<reference evidence="6" key="2">
    <citation type="submission" date="2025-09" db="UniProtKB">
        <authorList>
            <consortium name="Ensembl"/>
        </authorList>
    </citation>
    <scope>IDENTIFICATION</scope>
</reference>
<evidence type="ECO:0000256" key="1">
    <source>
        <dbReference type="ARBA" id="ARBA00020047"/>
    </source>
</evidence>
<evidence type="ECO:0000256" key="5">
    <source>
        <dbReference type="SAM" id="MobiDB-lite"/>
    </source>
</evidence>
<evidence type="ECO:0000313" key="6">
    <source>
        <dbReference type="Ensembl" id="ENSMMOP00000006872.1"/>
    </source>
</evidence>
<dbReference type="InterPro" id="IPR038356">
    <property type="entry name" value="Tma16_sf"/>
</dbReference>
<dbReference type="STRING" id="94237.ENSMMOP00000006872"/>
<protein>
    <recommendedName>
        <fullName evidence="1">Translation machinery-associated protein 16</fullName>
    </recommendedName>
</protein>
<evidence type="ECO:0000256" key="2">
    <source>
        <dbReference type="ARBA" id="ARBA00034079"/>
    </source>
</evidence>
<dbReference type="Ensembl" id="ENSMMOT00000006998.1">
    <property type="protein sequence ID" value="ENSMMOP00000006872.1"/>
    <property type="gene ID" value="ENSMMOG00000005337.1"/>
</dbReference>
<dbReference type="GO" id="GO:0005634">
    <property type="term" value="C:nucleus"/>
    <property type="evidence" value="ECO:0007669"/>
    <property type="project" value="TreeGrafter"/>
</dbReference>
<dbReference type="Proteomes" id="UP000261620">
    <property type="component" value="Unplaced"/>
</dbReference>
<sequence>TPRGRSHLQDLEQKVVHPYSRKAAYLAREDIRLKRKERQKTDKAARLSNIGEKLLWFQGQLDPEKTTYTRKDACDIIERYLQRFDSELEQIELMNGIKGRQGRLHGAREAVIKQTIERERAQYEGIGFEIPDIINGKHLKTFREWTGDLKKLPNIKLRKVSNRGLDTKSEEKEETHEAEDKHEDDEDDLDEEELDDLLTD</sequence>
<reference evidence="6" key="1">
    <citation type="submission" date="2025-08" db="UniProtKB">
        <authorList>
            <consortium name="Ensembl"/>
        </authorList>
    </citation>
    <scope>IDENTIFICATION</scope>
</reference>
<comment type="subunit">
    <text evidence="4">Associates with pre-60S ribosomal particles.</text>
</comment>
<dbReference type="AlphaFoldDB" id="A0A3Q3W5B9"/>
<feature type="compositionally biased region" description="Basic and acidic residues" evidence="5">
    <location>
        <begin position="165"/>
        <end position="181"/>
    </location>
</feature>
<comment type="similarity">
    <text evidence="3">Belongs to the TMA16 family.</text>
</comment>
<dbReference type="Pfam" id="PF11176">
    <property type="entry name" value="Tma16"/>
    <property type="match status" value="1"/>
</dbReference>
<dbReference type="PANTHER" id="PTHR13349">
    <property type="entry name" value="TRANSLATION MACHINERY-ASSOCIATED PROTEIN 16"/>
    <property type="match status" value="1"/>
</dbReference>
<dbReference type="PANTHER" id="PTHR13349:SF2">
    <property type="entry name" value="TRANSLATION MACHINERY-ASSOCIATED PROTEIN 16"/>
    <property type="match status" value="1"/>
</dbReference>
<evidence type="ECO:0000256" key="3">
    <source>
        <dbReference type="ARBA" id="ARBA00034127"/>
    </source>
</evidence>
<dbReference type="OMA" id="SWFLGQI"/>
<evidence type="ECO:0000256" key="4">
    <source>
        <dbReference type="ARBA" id="ARBA00034132"/>
    </source>
</evidence>
<organism evidence="6 7">
    <name type="scientific">Mola mola</name>
    <name type="common">Ocean sunfish</name>
    <name type="synonym">Tetraodon mola</name>
    <dbReference type="NCBI Taxonomy" id="94237"/>
    <lineage>
        <taxon>Eukaryota</taxon>
        <taxon>Metazoa</taxon>
        <taxon>Chordata</taxon>
        <taxon>Craniata</taxon>
        <taxon>Vertebrata</taxon>
        <taxon>Euteleostomi</taxon>
        <taxon>Actinopterygii</taxon>
        <taxon>Neopterygii</taxon>
        <taxon>Teleostei</taxon>
        <taxon>Neoteleostei</taxon>
        <taxon>Acanthomorphata</taxon>
        <taxon>Eupercaria</taxon>
        <taxon>Tetraodontiformes</taxon>
        <taxon>Molidae</taxon>
        <taxon>Mola</taxon>
    </lineage>
</organism>
<feature type="compositionally biased region" description="Acidic residues" evidence="5">
    <location>
        <begin position="182"/>
        <end position="200"/>
    </location>
</feature>
<evidence type="ECO:0000313" key="7">
    <source>
        <dbReference type="Proteomes" id="UP000261620"/>
    </source>
</evidence>
<dbReference type="Gene3D" id="1.20.1440.170">
    <property type="entry name" value="Translation machinery-associated protein 16-like"/>
    <property type="match status" value="1"/>
</dbReference>
<dbReference type="InterPro" id="IPR021346">
    <property type="entry name" value="Tma16"/>
</dbReference>
<dbReference type="FunFam" id="1.20.1440.170:FF:000001">
    <property type="entry name" value="Translation machinery-associated 16 homolog"/>
    <property type="match status" value="1"/>
</dbReference>